<dbReference type="PANTHER" id="PTHR32552:SF68">
    <property type="entry name" value="FERRICHROME OUTER MEMBRANE TRANSPORTER_PHAGE RECEPTOR"/>
    <property type="match status" value="1"/>
</dbReference>
<dbReference type="InterPro" id="IPR012910">
    <property type="entry name" value="Plug_dom"/>
</dbReference>
<keyword evidence="8" id="KW-0406">Ion transport</keyword>
<keyword evidence="18" id="KW-1185">Reference proteome</keyword>
<protein>
    <submittedName>
        <fullName evidence="17">Iron complex outermembrane recepter protein</fullName>
    </submittedName>
</protein>
<keyword evidence="5 12" id="KW-0812">Transmembrane</keyword>
<dbReference type="PROSITE" id="PS52016">
    <property type="entry name" value="TONB_DEPENDENT_REC_3"/>
    <property type="match status" value="1"/>
</dbReference>
<feature type="chain" id="PRO_5012651225" evidence="14">
    <location>
        <begin position="23"/>
        <end position="704"/>
    </location>
</feature>
<keyword evidence="2 12" id="KW-0813">Transport</keyword>
<accession>A0A286DF09</accession>
<keyword evidence="3 12" id="KW-1134">Transmembrane beta strand</keyword>
<dbReference type="Gene3D" id="2.170.130.10">
    <property type="entry name" value="TonB-dependent receptor, plug domain"/>
    <property type="match status" value="1"/>
</dbReference>
<evidence type="ECO:0000256" key="2">
    <source>
        <dbReference type="ARBA" id="ARBA00022448"/>
    </source>
</evidence>
<name>A0A286DF09_9GAMM</name>
<evidence type="ECO:0000259" key="16">
    <source>
        <dbReference type="Pfam" id="PF07715"/>
    </source>
</evidence>
<evidence type="ECO:0000256" key="3">
    <source>
        <dbReference type="ARBA" id="ARBA00022452"/>
    </source>
</evidence>
<keyword evidence="10 12" id="KW-0472">Membrane</keyword>
<evidence type="ECO:0000259" key="15">
    <source>
        <dbReference type="Pfam" id="PF00593"/>
    </source>
</evidence>
<dbReference type="GO" id="GO:0015344">
    <property type="term" value="F:siderophore uptake transmembrane transporter activity"/>
    <property type="evidence" value="ECO:0007669"/>
    <property type="project" value="TreeGrafter"/>
</dbReference>
<dbReference type="OrthoDB" id="9760620at2"/>
<gene>
    <name evidence="17" type="ORF">SAMN06296416_11256</name>
</gene>
<dbReference type="InterPro" id="IPR036942">
    <property type="entry name" value="Beta-barrel_TonB_sf"/>
</dbReference>
<feature type="signal peptide" evidence="14">
    <location>
        <begin position="1"/>
        <end position="22"/>
    </location>
</feature>
<evidence type="ECO:0000256" key="12">
    <source>
        <dbReference type="PROSITE-ProRule" id="PRU01360"/>
    </source>
</evidence>
<dbReference type="RefSeq" id="WP_097123459.1">
    <property type="nucleotide sequence ID" value="NZ_OCND01000012.1"/>
</dbReference>
<keyword evidence="4" id="KW-0410">Iron transport</keyword>
<evidence type="ECO:0000256" key="11">
    <source>
        <dbReference type="ARBA" id="ARBA00023237"/>
    </source>
</evidence>
<proteinExistence type="inferred from homology"/>
<organism evidence="17 18">
    <name type="scientific">Pseudoxanthomonas wuyuanensis</name>
    <dbReference type="NCBI Taxonomy" id="1073196"/>
    <lineage>
        <taxon>Bacteria</taxon>
        <taxon>Pseudomonadati</taxon>
        <taxon>Pseudomonadota</taxon>
        <taxon>Gammaproteobacteria</taxon>
        <taxon>Lysobacterales</taxon>
        <taxon>Lysobacteraceae</taxon>
        <taxon>Pseudoxanthomonas</taxon>
    </lineage>
</organism>
<dbReference type="Proteomes" id="UP000219374">
    <property type="component" value="Unassembled WGS sequence"/>
</dbReference>
<feature type="domain" description="TonB-dependent receptor plug" evidence="16">
    <location>
        <begin position="45"/>
        <end position="153"/>
    </location>
</feature>
<evidence type="ECO:0000256" key="1">
    <source>
        <dbReference type="ARBA" id="ARBA00004571"/>
    </source>
</evidence>
<sequence length="704" mass="76017">MRCPLCLLAACASLIPPLSATAQPVTTLPAVEVETPRLRSVFAFDTPASIDRIDLRGDSAMAGMNLSERLGAVPGLLARDRQNHAQDTQLSIRGFGARSTFGVRGVRLYADGIPATMPDGQGQLSHFSLAAGDRVEIIRGPFSALYGNSSGGVVQLFSAVGQEPDEATARVTAAGDDSYGASARWLGRQGRVGFNLAAALLDTGGYRRHSAARRESANARFDVDLASDGTLSLLFNHLDIPQAQDPLGLTRAQANADPRQVAAVAEQFNTRKSVQQDQAGAVYTQAFAGGHQLRVAGYAGQRQVEQFLALPVAAQGNPLNSGGVIDLDNDYGGVDARWSWQGEVAGRPFEWTAGANSERMRQHRRGYENYVGSALGVRGALRRDERNRVENVDEFVQAWWQLAERWSLLAGVRHSQVRFRSEDYYANAVNPDDSGRVRYAQTTPVGGVMFRASDDLRFYLSAGRGFETPTFNELGYRADGGAGLAFDLAPAISRNVELGMKWRNGAGTALEAALFRADTDDELAVASNSGGRSTYRNVGRARRQGLEASFDVPLGQDWNLQLAYTWLQASFRDGFLICTGSGCTVPATPVTAGSRIPGVPRQQLFARLQWQHANWSAAAEAAGVGEVVVNDIASESAPGYALLHLELSRRWALGQGALRGFARIDNVLDHRYIGSVIVNEGNGRFYEPGPDRTLLIGAEWKSAR</sequence>
<comment type="similarity">
    <text evidence="12 13">Belongs to the TonB-dependent receptor family.</text>
</comment>
<evidence type="ECO:0000256" key="10">
    <source>
        <dbReference type="ARBA" id="ARBA00023136"/>
    </source>
</evidence>
<reference evidence="17 18" key="1">
    <citation type="submission" date="2017-09" db="EMBL/GenBank/DDBJ databases">
        <authorList>
            <person name="Ehlers B."/>
            <person name="Leendertz F.H."/>
        </authorList>
    </citation>
    <scope>NUCLEOTIDE SEQUENCE [LARGE SCALE GENOMIC DNA]</scope>
    <source>
        <strain evidence="17 18">CGMCC 1.10978</strain>
    </source>
</reference>
<evidence type="ECO:0000256" key="14">
    <source>
        <dbReference type="SAM" id="SignalP"/>
    </source>
</evidence>
<dbReference type="Gene3D" id="2.40.170.20">
    <property type="entry name" value="TonB-dependent receptor, beta-barrel domain"/>
    <property type="match status" value="1"/>
</dbReference>
<evidence type="ECO:0000256" key="9">
    <source>
        <dbReference type="ARBA" id="ARBA00023077"/>
    </source>
</evidence>
<dbReference type="AlphaFoldDB" id="A0A286DF09"/>
<keyword evidence="6 14" id="KW-0732">Signal</keyword>
<dbReference type="EMBL" id="OCND01000012">
    <property type="protein sequence ID" value="SOD57170.1"/>
    <property type="molecule type" value="Genomic_DNA"/>
</dbReference>
<dbReference type="Pfam" id="PF07715">
    <property type="entry name" value="Plug"/>
    <property type="match status" value="1"/>
</dbReference>
<dbReference type="GO" id="GO:0009279">
    <property type="term" value="C:cell outer membrane"/>
    <property type="evidence" value="ECO:0007669"/>
    <property type="project" value="UniProtKB-SubCell"/>
</dbReference>
<evidence type="ECO:0000313" key="17">
    <source>
        <dbReference type="EMBL" id="SOD57170.1"/>
    </source>
</evidence>
<dbReference type="PANTHER" id="PTHR32552">
    <property type="entry name" value="FERRICHROME IRON RECEPTOR-RELATED"/>
    <property type="match status" value="1"/>
</dbReference>
<evidence type="ECO:0000256" key="7">
    <source>
        <dbReference type="ARBA" id="ARBA00023004"/>
    </source>
</evidence>
<dbReference type="InterPro" id="IPR039426">
    <property type="entry name" value="TonB-dep_rcpt-like"/>
</dbReference>
<evidence type="ECO:0000313" key="18">
    <source>
        <dbReference type="Proteomes" id="UP000219374"/>
    </source>
</evidence>
<dbReference type="InterPro" id="IPR037066">
    <property type="entry name" value="Plug_dom_sf"/>
</dbReference>
<evidence type="ECO:0000256" key="13">
    <source>
        <dbReference type="RuleBase" id="RU003357"/>
    </source>
</evidence>
<dbReference type="InterPro" id="IPR000531">
    <property type="entry name" value="Beta-barrel_TonB"/>
</dbReference>
<evidence type="ECO:0000256" key="6">
    <source>
        <dbReference type="ARBA" id="ARBA00022729"/>
    </source>
</evidence>
<dbReference type="Pfam" id="PF00593">
    <property type="entry name" value="TonB_dep_Rec_b-barrel"/>
    <property type="match status" value="1"/>
</dbReference>
<feature type="domain" description="TonB-dependent receptor-like beta-barrel" evidence="15">
    <location>
        <begin position="229"/>
        <end position="666"/>
    </location>
</feature>
<keyword evidence="7" id="KW-0408">Iron</keyword>
<comment type="subcellular location">
    <subcellularLocation>
        <location evidence="1 12">Cell outer membrane</location>
        <topology evidence="1 12">Multi-pass membrane protein</topology>
    </subcellularLocation>
</comment>
<dbReference type="SUPFAM" id="SSF56935">
    <property type="entry name" value="Porins"/>
    <property type="match status" value="1"/>
</dbReference>
<evidence type="ECO:0000256" key="8">
    <source>
        <dbReference type="ARBA" id="ARBA00023065"/>
    </source>
</evidence>
<keyword evidence="11 12" id="KW-0998">Cell outer membrane</keyword>
<evidence type="ECO:0000256" key="4">
    <source>
        <dbReference type="ARBA" id="ARBA00022496"/>
    </source>
</evidence>
<evidence type="ECO:0000256" key="5">
    <source>
        <dbReference type="ARBA" id="ARBA00022692"/>
    </source>
</evidence>
<keyword evidence="9 13" id="KW-0798">TonB box</keyword>